<proteinExistence type="predicted"/>
<keyword evidence="2" id="KW-0732">Signal</keyword>
<dbReference type="RefSeq" id="XP_066675642.1">
    <property type="nucleotide sequence ID" value="XM_066805869.1"/>
</dbReference>
<keyword evidence="4" id="KW-1185">Reference proteome</keyword>
<accession>A0ABR1XDX6</accession>
<organism evidence="3 4">
    <name type="scientific">Apiospora hydei</name>
    <dbReference type="NCBI Taxonomy" id="1337664"/>
    <lineage>
        <taxon>Eukaryota</taxon>
        <taxon>Fungi</taxon>
        <taxon>Dikarya</taxon>
        <taxon>Ascomycota</taxon>
        <taxon>Pezizomycotina</taxon>
        <taxon>Sordariomycetes</taxon>
        <taxon>Xylariomycetidae</taxon>
        <taxon>Amphisphaeriales</taxon>
        <taxon>Apiosporaceae</taxon>
        <taxon>Apiospora</taxon>
    </lineage>
</organism>
<dbReference type="GeneID" id="92038929"/>
<feature type="region of interest" description="Disordered" evidence="1">
    <location>
        <begin position="195"/>
        <end position="214"/>
    </location>
</feature>
<dbReference type="InterPro" id="IPR021838">
    <property type="entry name" value="DUF3431"/>
</dbReference>
<evidence type="ECO:0000256" key="1">
    <source>
        <dbReference type="SAM" id="MobiDB-lite"/>
    </source>
</evidence>
<evidence type="ECO:0000256" key="2">
    <source>
        <dbReference type="SAM" id="SignalP"/>
    </source>
</evidence>
<name>A0ABR1XDX6_9PEZI</name>
<reference evidence="3 4" key="1">
    <citation type="submission" date="2023-01" db="EMBL/GenBank/DDBJ databases">
        <title>Analysis of 21 Apiospora genomes using comparative genomics revels a genus with tremendous synthesis potential of carbohydrate active enzymes and secondary metabolites.</title>
        <authorList>
            <person name="Sorensen T."/>
        </authorList>
    </citation>
    <scope>NUCLEOTIDE SEQUENCE [LARGE SCALE GENOMIC DNA]</scope>
    <source>
        <strain evidence="3 4">CBS 114990</strain>
    </source>
</reference>
<dbReference type="PANTHER" id="PTHR37490">
    <property type="entry name" value="EXPRESSED PROTEIN"/>
    <property type="match status" value="1"/>
</dbReference>
<comment type="caution">
    <text evidence="3">The sequence shown here is derived from an EMBL/GenBank/DDBJ whole genome shotgun (WGS) entry which is preliminary data.</text>
</comment>
<dbReference type="EMBL" id="JAQQWN010000002">
    <property type="protein sequence ID" value="KAK8094869.1"/>
    <property type="molecule type" value="Genomic_DNA"/>
</dbReference>
<evidence type="ECO:0000313" key="3">
    <source>
        <dbReference type="EMBL" id="KAK8094869.1"/>
    </source>
</evidence>
<dbReference type="Proteomes" id="UP001433268">
    <property type="component" value="Unassembled WGS sequence"/>
</dbReference>
<sequence length="355" mass="39689">MLKGRPNPGRSLLLSFILLCLCFLILLYHHHAAGFDSKAVVVAPAVDNTGSQAANVPESHPLQEPPPAVEIIAASLKTDDATWFHRHLPPAWRKRIYIVDDSHAPLTVPKNKGRESMVYLTHIVDNYAALADTTVFFHAARFAWHNDDPEYDAVPTLNLLRLEHVRREGYVNLRCVWVIGCPDEIRPHLDAEEASRLEAEAGGTDAGEDKEKPPTTTKAIYKTAFEELLPGVPVPDIVAVSCCSQFAVTREAIQRRPREDYVRFRDWLLNTPLTDDLSGRVMEFAWHIIFGKESVHCPSAKDCYCNLWGLCGDDMTCTDGACEARYTLPALANLPDHWQLLGWQGESRNFTGPLG</sequence>
<feature type="chain" id="PRO_5046581098" evidence="2">
    <location>
        <begin position="33"/>
        <end position="355"/>
    </location>
</feature>
<evidence type="ECO:0000313" key="4">
    <source>
        <dbReference type="Proteomes" id="UP001433268"/>
    </source>
</evidence>
<protein>
    <submittedName>
        <fullName evidence="3">Uncharacterized protein</fullName>
    </submittedName>
</protein>
<dbReference type="Pfam" id="PF11913">
    <property type="entry name" value="DUF3431"/>
    <property type="match status" value="1"/>
</dbReference>
<feature type="signal peptide" evidence="2">
    <location>
        <begin position="1"/>
        <end position="32"/>
    </location>
</feature>
<gene>
    <name evidence="3" type="ORF">PG997_001554</name>
</gene>
<dbReference type="PANTHER" id="PTHR37490:SF3">
    <property type="entry name" value="DUF3431 DOMAIN CONTAINING PROTEIN"/>
    <property type="match status" value="1"/>
</dbReference>